<proteinExistence type="inferred from homology"/>
<dbReference type="GO" id="GO:0004129">
    <property type="term" value="F:cytochrome-c oxidase activity"/>
    <property type="evidence" value="ECO:0007669"/>
    <property type="project" value="UniProtKB-EC"/>
</dbReference>
<dbReference type="Gene3D" id="2.60.40.420">
    <property type="entry name" value="Cupredoxins - blue copper proteins"/>
    <property type="match status" value="1"/>
</dbReference>
<dbReference type="RefSeq" id="WP_135284683.1">
    <property type="nucleotide sequence ID" value="NZ_SMLL01000003.1"/>
</dbReference>
<dbReference type="EMBL" id="SMLL01000003">
    <property type="protein sequence ID" value="TFZ01385.1"/>
    <property type="molecule type" value="Genomic_DNA"/>
</dbReference>
<evidence type="ECO:0000256" key="9">
    <source>
        <dbReference type="ARBA" id="ARBA00022982"/>
    </source>
</evidence>
<feature type="domain" description="Cytochrome oxidase subunit II copper A binding" evidence="19">
    <location>
        <begin position="108"/>
        <end position="224"/>
    </location>
</feature>
<keyword evidence="8 17" id="KW-0479">Metal-binding</keyword>
<keyword evidence="11 17" id="KW-0408">Iron</keyword>
<evidence type="ECO:0000256" key="4">
    <source>
        <dbReference type="ARBA" id="ARBA00022448"/>
    </source>
</evidence>
<keyword evidence="10 18" id="KW-1133">Transmembrane helix</keyword>
<dbReference type="PROSITE" id="PS51007">
    <property type="entry name" value="CYTC"/>
    <property type="match status" value="1"/>
</dbReference>
<keyword evidence="9" id="KW-0249">Electron transport</keyword>
<dbReference type="PROSITE" id="PS00078">
    <property type="entry name" value="COX2"/>
    <property type="match status" value="1"/>
</dbReference>
<keyword evidence="4" id="KW-0813">Transport</keyword>
<dbReference type="PROSITE" id="PS50857">
    <property type="entry name" value="COX2_CUA"/>
    <property type="match status" value="1"/>
</dbReference>
<gene>
    <name evidence="21" type="primary">coxB</name>
    <name evidence="21" type="ORF">EZ242_08380</name>
</gene>
<evidence type="ECO:0000256" key="2">
    <source>
        <dbReference type="ARBA" id="ARBA00004418"/>
    </source>
</evidence>
<evidence type="ECO:0000256" key="12">
    <source>
        <dbReference type="ARBA" id="ARBA00023008"/>
    </source>
</evidence>
<evidence type="ECO:0000256" key="18">
    <source>
        <dbReference type="SAM" id="Phobius"/>
    </source>
</evidence>
<evidence type="ECO:0000256" key="1">
    <source>
        <dbReference type="ARBA" id="ARBA00004141"/>
    </source>
</evidence>
<keyword evidence="21" id="KW-0560">Oxidoreductase</keyword>
<keyword evidence="13 18" id="KW-0472">Membrane</keyword>
<comment type="caution">
    <text evidence="21">The sequence shown here is derived from an EMBL/GenBank/DDBJ whole genome shotgun (WGS) entry which is preliminary data.</text>
</comment>
<dbReference type="SUPFAM" id="SSF49503">
    <property type="entry name" value="Cupredoxins"/>
    <property type="match status" value="1"/>
</dbReference>
<dbReference type="CDD" id="cd04213">
    <property type="entry name" value="CuRO_CcO_Caa3_II"/>
    <property type="match status" value="1"/>
</dbReference>
<dbReference type="GO" id="GO:0016491">
    <property type="term" value="F:oxidoreductase activity"/>
    <property type="evidence" value="ECO:0007669"/>
    <property type="project" value="UniProtKB-KW"/>
</dbReference>
<evidence type="ECO:0000256" key="5">
    <source>
        <dbReference type="ARBA" id="ARBA00022617"/>
    </source>
</evidence>
<evidence type="ECO:0000256" key="7">
    <source>
        <dbReference type="ARBA" id="ARBA00022692"/>
    </source>
</evidence>
<dbReference type="Pfam" id="PF00116">
    <property type="entry name" value="COX2"/>
    <property type="match status" value="1"/>
</dbReference>
<evidence type="ECO:0000259" key="19">
    <source>
        <dbReference type="PROSITE" id="PS50857"/>
    </source>
</evidence>
<evidence type="ECO:0000313" key="22">
    <source>
        <dbReference type="Proteomes" id="UP000297564"/>
    </source>
</evidence>
<dbReference type="NCBIfam" id="TIGR02866">
    <property type="entry name" value="CoxB"/>
    <property type="match status" value="1"/>
</dbReference>
<dbReference type="GO" id="GO:0042773">
    <property type="term" value="P:ATP synthesis coupled electron transport"/>
    <property type="evidence" value="ECO:0007669"/>
    <property type="project" value="TreeGrafter"/>
</dbReference>
<comment type="function">
    <text evidence="14">Subunits I and II form the functional core of the enzyme complex. Electrons originating in cytochrome c are transferred via heme a and Cu(A) to the binuclear center formed by heme a3 and Cu(B).</text>
</comment>
<sequence length="327" mass="35423">MTAIPSVPSPAAPPVRAAAQSAFEAWSEGAAQVLEITWVLFVGGAIIFVFVMLLVLLAVAGPGRLRASLAKHGWVVGGGIVFPLVVLTALLVYTLSAVSPLVRQPDAASVLRIEVTGELWWWRVKYLDPQGGVLVETANEIVIPAGVPVELALVSDNVIHSFWVPNLAGKLDMIPGHVNWLRIEAREPGVFRGQCAEYCGAQHAKMAFHVVAQPAADFQRWLQAQQQPASTPPEPRLQLGQRLFLENRCGVCHTVRGTPADGRIGPDLTHVGRRGWIAAATLPNNVGTLAGWIANPQHIKDGARMPAYHQFSPEELRALAEWLMSLR</sequence>
<keyword evidence="22" id="KW-1185">Reference proteome</keyword>
<evidence type="ECO:0000256" key="17">
    <source>
        <dbReference type="PROSITE-ProRule" id="PRU00433"/>
    </source>
</evidence>
<evidence type="ECO:0000256" key="10">
    <source>
        <dbReference type="ARBA" id="ARBA00022989"/>
    </source>
</evidence>
<evidence type="ECO:0000259" key="20">
    <source>
        <dbReference type="PROSITE" id="PS51007"/>
    </source>
</evidence>
<keyword evidence="12" id="KW-0186">Copper</keyword>
<keyword evidence="5 17" id="KW-0349">Heme</keyword>
<keyword evidence="6" id="KW-0679">Respiratory chain</keyword>
<dbReference type="GO" id="GO:0005507">
    <property type="term" value="F:copper ion binding"/>
    <property type="evidence" value="ECO:0007669"/>
    <property type="project" value="InterPro"/>
</dbReference>
<evidence type="ECO:0000256" key="11">
    <source>
        <dbReference type="ARBA" id="ARBA00023004"/>
    </source>
</evidence>
<evidence type="ECO:0000256" key="3">
    <source>
        <dbReference type="ARBA" id="ARBA00007866"/>
    </source>
</evidence>
<comment type="catalytic activity">
    <reaction evidence="16">
        <text>4 Fe(II)-[cytochrome c] + O2 + 8 H(+)(in) = 4 Fe(III)-[cytochrome c] + 2 H2O + 4 H(+)(out)</text>
        <dbReference type="Rhea" id="RHEA:11436"/>
        <dbReference type="Rhea" id="RHEA-COMP:10350"/>
        <dbReference type="Rhea" id="RHEA-COMP:14399"/>
        <dbReference type="ChEBI" id="CHEBI:15377"/>
        <dbReference type="ChEBI" id="CHEBI:15378"/>
        <dbReference type="ChEBI" id="CHEBI:15379"/>
        <dbReference type="ChEBI" id="CHEBI:29033"/>
        <dbReference type="ChEBI" id="CHEBI:29034"/>
        <dbReference type="EC" id="7.1.1.9"/>
    </reaction>
</comment>
<organism evidence="21 22">
    <name type="scientific">Ramlibacter rhizophilus</name>
    <dbReference type="NCBI Taxonomy" id="1781167"/>
    <lineage>
        <taxon>Bacteria</taxon>
        <taxon>Pseudomonadati</taxon>
        <taxon>Pseudomonadota</taxon>
        <taxon>Betaproteobacteria</taxon>
        <taxon>Burkholderiales</taxon>
        <taxon>Comamonadaceae</taxon>
        <taxon>Ramlibacter</taxon>
    </lineage>
</organism>
<dbReference type="InterPro" id="IPR001505">
    <property type="entry name" value="Copper_CuA"/>
</dbReference>
<name>A0A4Z0BTP6_9BURK</name>
<dbReference type="InterPro" id="IPR034236">
    <property type="entry name" value="CuRO_CcO_Caa3_II"/>
</dbReference>
<comment type="subcellular location">
    <subcellularLocation>
        <location evidence="1">Membrane</location>
        <topology evidence="1">Multi-pass membrane protein</topology>
    </subcellularLocation>
    <subcellularLocation>
        <location evidence="2">Periplasm</location>
    </subcellularLocation>
</comment>
<feature type="transmembrane region" description="Helical" evidence="18">
    <location>
        <begin position="73"/>
        <end position="95"/>
    </location>
</feature>
<dbReference type="Proteomes" id="UP000297564">
    <property type="component" value="Unassembled WGS sequence"/>
</dbReference>
<dbReference type="GO" id="GO:0042597">
    <property type="term" value="C:periplasmic space"/>
    <property type="evidence" value="ECO:0007669"/>
    <property type="project" value="UniProtKB-SubCell"/>
</dbReference>
<evidence type="ECO:0000256" key="16">
    <source>
        <dbReference type="ARBA" id="ARBA00047816"/>
    </source>
</evidence>
<evidence type="ECO:0000256" key="14">
    <source>
        <dbReference type="ARBA" id="ARBA00024688"/>
    </source>
</evidence>
<evidence type="ECO:0000256" key="8">
    <source>
        <dbReference type="ARBA" id="ARBA00022723"/>
    </source>
</evidence>
<dbReference type="PANTHER" id="PTHR22888:SF9">
    <property type="entry name" value="CYTOCHROME C OXIDASE SUBUNIT 2"/>
    <property type="match status" value="1"/>
</dbReference>
<feature type="transmembrane region" description="Helical" evidence="18">
    <location>
        <begin position="36"/>
        <end position="61"/>
    </location>
</feature>
<evidence type="ECO:0000256" key="13">
    <source>
        <dbReference type="ARBA" id="ARBA00023136"/>
    </source>
</evidence>
<reference evidence="21 22" key="1">
    <citation type="submission" date="2019-03" db="EMBL/GenBank/DDBJ databases">
        <title>Ramlibacter rhizophilus CCTCC AB2015357, whole genome shotgun sequence.</title>
        <authorList>
            <person name="Zhang X."/>
            <person name="Feng G."/>
            <person name="Zhu H."/>
        </authorList>
    </citation>
    <scope>NUCLEOTIDE SEQUENCE [LARGE SCALE GENOMIC DNA]</scope>
    <source>
        <strain evidence="21 22">CCTCC AB2015357</strain>
    </source>
</reference>
<comment type="similarity">
    <text evidence="3">Belongs to the cytochrome c oxidase subunit 2 family.</text>
</comment>
<feature type="domain" description="Cytochrome c" evidence="20">
    <location>
        <begin position="235"/>
        <end position="327"/>
    </location>
</feature>
<dbReference type="PANTHER" id="PTHR22888">
    <property type="entry name" value="CYTOCHROME C OXIDASE, SUBUNIT II"/>
    <property type="match status" value="1"/>
</dbReference>
<dbReference type="InterPro" id="IPR009056">
    <property type="entry name" value="Cyt_c-like_dom"/>
</dbReference>
<keyword evidence="7 18" id="KW-0812">Transmembrane</keyword>
<dbReference type="InterPro" id="IPR045187">
    <property type="entry name" value="CcO_II"/>
</dbReference>
<accession>A0A4Z0BTP6</accession>
<evidence type="ECO:0000313" key="21">
    <source>
        <dbReference type="EMBL" id="TFZ01385.1"/>
    </source>
</evidence>
<dbReference type="SUPFAM" id="SSF46626">
    <property type="entry name" value="Cytochrome c"/>
    <property type="match status" value="1"/>
</dbReference>
<dbReference type="GO" id="GO:0016020">
    <property type="term" value="C:membrane"/>
    <property type="evidence" value="ECO:0007669"/>
    <property type="project" value="UniProtKB-SubCell"/>
</dbReference>
<dbReference type="InterPro" id="IPR002429">
    <property type="entry name" value="CcO_II-like_C"/>
</dbReference>
<evidence type="ECO:0000256" key="6">
    <source>
        <dbReference type="ARBA" id="ARBA00022660"/>
    </source>
</evidence>
<dbReference type="InterPro" id="IPR014222">
    <property type="entry name" value="Cyt_c_oxidase_su2"/>
</dbReference>
<dbReference type="InterPro" id="IPR036909">
    <property type="entry name" value="Cyt_c-like_dom_sf"/>
</dbReference>
<protein>
    <recommendedName>
        <fullName evidence="15">Cytochrome aa3 subunit 2</fullName>
    </recommendedName>
</protein>
<dbReference type="GO" id="GO:0020037">
    <property type="term" value="F:heme binding"/>
    <property type="evidence" value="ECO:0007669"/>
    <property type="project" value="InterPro"/>
</dbReference>
<dbReference type="InterPro" id="IPR008972">
    <property type="entry name" value="Cupredoxin"/>
</dbReference>
<dbReference type="Pfam" id="PF00034">
    <property type="entry name" value="Cytochrom_C"/>
    <property type="match status" value="1"/>
</dbReference>
<dbReference type="AlphaFoldDB" id="A0A4Z0BTP6"/>
<evidence type="ECO:0000256" key="15">
    <source>
        <dbReference type="ARBA" id="ARBA00031399"/>
    </source>
</evidence>
<dbReference type="PRINTS" id="PR01166">
    <property type="entry name" value="CYCOXIDASEII"/>
</dbReference>
<dbReference type="OrthoDB" id="9773456at2"/>